<evidence type="ECO:0000313" key="2">
    <source>
        <dbReference type="EMBL" id="CAG8662135.1"/>
    </source>
</evidence>
<dbReference type="GO" id="GO:0006893">
    <property type="term" value="P:Golgi to plasma membrane transport"/>
    <property type="evidence" value="ECO:0007669"/>
    <property type="project" value="TreeGrafter"/>
</dbReference>
<dbReference type="InterPro" id="IPR048627">
    <property type="entry name" value="Sec10_HB"/>
</dbReference>
<dbReference type="PANTHER" id="PTHR12100:SF1">
    <property type="entry name" value="RECYCLIN-1"/>
    <property type="match status" value="1"/>
</dbReference>
<dbReference type="SUPFAM" id="SSF81383">
    <property type="entry name" value="F-box domain"/>
    <property type="match status" value="1"/>
</dbReference>
<dbReference type="CDD" id="cd09917">
    <property type="entry name" value="F-box_SF"/>
    <property type="match status" value="1"/>
</dbReference>
<dbReference type="SMART" id="SM00256">
    <property type="entry name" value="FBOX"/>
    <property type="match status" value="1"/>
</dbReference>
<dbReference type="Gene3D" id="1.20.1280.50">
    <property type="match status" value="1"/>
</dbReference>
<dbReference type="InterPro" id="IPR001810">
    <property type="entry name" value="F-box_dom"/>
</dbReference>
<feature type="domain" description="F-box" evidence="1">
    <location>
        <begin position="24"/>
        <end position="70"/>
    </location>
</feature>
<keyword evidence="3" id="KW-1185">Reference proteome</keyword>
<dbReference type="InterPro" id="IPR036047">
    <property type="entry name" value="F-box-like_dom_sf"/>
</dbReference>
<accession>A0A9N9H8V3</accession>
<name>A0A9N9H8V3_9GLOM</name>
<gene>
    <name evidence="2" type="ORF">PBRASI_LOCUS10841</name>
</gene>
<proteinExistence type="predicted"/>
<dbReference type="AlphaFoldDB" id="A0A9N9H8V3"/>
<evidence type="ECO:0000313" key="3">
    <source>
        <dbReference type="Proteomes" id="UP000789739"/>
    </source>
</evidence>
<dbReference type="PROSITE" id="PS50181">
    <property type="entry name" value="FBOX"/>
    <property type="match status" value="1"/>
</dbReference>
<dbReference type="Proteomes" id="UP000789739">
    <property type="component" value="Unassembled WGS sequence"/>
</dbReference>
<protein>
    <submittedName>
        <fullName evidence="2">11502_t:CDS:1</fullName>
    </submittedName>
</protein>
<dbReference type="Pfam" id="PF07393">
    <property type="entry name" value="Sec10_HB"/>
    <property type="match status" value="1"/>
</dbReference>
<dbReference type="OrthoDB" id="5554140at2759"/>
<dbReference type="GO" id="GO:0006887">
    <property type="term" value="P:exocytosis"/>
    <property type="evidence" value="ECO:0007669"/>
    <property type="project" value="TreeGrafter"/>
</dbReference>
<reference evidence="2" key="1">
    <citation type="submission" date="2021-06" db="EMBL/GenBank/DDBJ databases">
        <authorList>
            <person name="Kallberg Y."/>
            <person name="Tangrot J."/>
            <person name="Rosling A."/>
        </authorList>
    </citation>
    <scope>NUCLEOTIDE SEQUENCE</scope>
    <source>
        <strain evidence="2">BR232B</strain>
    </source>
</reference>
<dbReference type="EMBL" id="CAJVPI010003777">
    <property type="protein sequence ID" value="CAG8662135.1"/>
    <property type="molecule type" value="Genomic_DNA"/>
</dbReference>
<comment type="caution">
    <text evidence="2">The sequence shown here is derived from an EMBL/GenBank/DDBJ whole genome shotgun (WGS) entry which is preliminary data.</text>
</comment>
<feature type="non-terminal residue" evidence="2">
    <location>
        <position position="461"/>
    </location>
</feature>
<sequence length="461" mass="52693">MSVDIFDADLSVSLTPASTALSARPTVKTLPPDILIRILKYLPICSLINFAQACRRFKVLVYDDELWESHLKMLGEWEDPIPELEMEMETDLEADVEENVEQNVDNSKLTYENARDTIKGLVNAVLDAAPLKSTLAPSIKPVTHESSVVLYSSGNLLDFASHDENSQRTLSLIPGLSPDPFSQKSRAASTGFARARFKEIYVDLIPYYLDFRYKRTDSKVFKEFPDQFEQAGMLSKLATFGKLNVVHDSDQINNAIETTMEYMENSALHDFELAYDALNVPGLRKWASLLTELNGGSSCVQSFIQKNSIFFDRLHDPMENFNVSTSEHDYAPMKEFFKYVEEELVKQAILIGQVFPKEVQVFHTFCERVIEDVVTDYVTTVLEEIHKLDTIPYLKTVTIIFKLYQHVAEVLWKEASPGLNQIIAEDLLYQMFEQIAEIYLAEELALVKFKSEEEVEKWNKK</sequence>
<evidence type="ECO:0000259" key="1">
    <source>
        <dbReference type="PROSITE" id="PS50181"/>
    </source>
</evidence>
<dbReference type="GO" id="GO:0000145">
    <property type="term" value="C:exocyst"/>
    <property type="evidence" value="ECO:0007669"/>
    <property type="project" value="TreeGrafter"/>
</dbReference>
<dbReference type="Pfam" id="PF12937">
    <property type="entry name" value="F-box-like"/>
    <property type="match status" value="1"/>
</dbReference>
<organism evidence="2 3">
    <name type="scientific">Paraglomus brasilianum</name>
    <dbReference type="NCBI Taxonomy" id="144538"/>
    <lineage>
        <taxon>Eukaryota</taxon>
        <taxon>Fungi</taxon>
        <taxon>Fungi incertae sedis</taxon>
        <taxon>Mucoromycota</taxon>
        <taxon>Glomeromycotina</taxon>
        <taxon>Glomeromycetes</taxon>
        <taxon>Paraglomerales</taxon>
        <taxon>Paraglomeraceae</taxon>
        <taxon>Paraglomus</taxon>
    </lineage>
</organism>
<dbReference type="PANTHER" id="PTHR12100">
    <property type="entry name" value="SEC10"/>
    <property type="match status" value="1"/>
</dbReference>
<dbReference type="InterPro" id="IPR009976">
    <property type="entry name" value="Sec10-like"/>
</dbReference>